<dbReference type="Proteomes" id="UP000603200">
    <property type="component" value="Unassembled WGS sequence"/>
</dbReference>
<dbReference type="GO" id="GO:0032259">
    <property type="term" value="P:methylation"/>
    <property type="evidence" value="ECO:0007669"/>
    <property type="project" value="UniProtKB-KW"/>
</dbReference>
<proteinExistence type="predicted"/>
<dbReference type="InterPro" id="IPR002750">
    <property type="entry name" value="CobE/GbiG_C"/>
</dbReference>
<name>A0ABQ3ZV08_9ACTN</name>
<evidence type="ECO:0000313" key="3">
    <source>
        <dbReference type="EMBL" id="GIE22430.1"/>
    </source>
</evidence>
<dbReference type="Pfam" id="PF01890">
    <property type="entry name" value="CbiG_C"/>
    <property type="match status" value="1"/>
</dbReference>
<evidence type="ECO:0000256" key="1">
    <source>
        <dbReference type="SAM" id="Phobius"/>
    </source>
</evidence>
<dbReference type="InterPro" id="IPR036518">
    <property type="entry name" value="CobE/GbiG_C_sf"/>
</dbReference>
<keyword evidence="1" id="KW-0812">Transmembrane</keyword>
<organism evidence="3 4">
    <name type="scientific">Winogradskya humida</name>
    <dbReference type="NCBI Taxonomy" id="113566"/>
    <lineage>
        <taxon>Bacteria</taxon>
        <taxon>Bacillati</taxon>
        <taxon>Actinomycetota</taxon>
        <taxon>Actinomycetes</taxon>
        <taxon>Micromonosporales</taxon>
        <taxon>Micromonosporaceae</taxon>
        <taxon>Winogradskya</taxon>
    </lineage>
</organism>
<gene>
    <name evidence="3" type="primary">cobE</name>
    <name evidence="3" type="ORF">Ahu01nite_055320</name>
</gene>
<keyword evidence="1" id="KW-1133">Transmembrane helix</keyword>
<feature type="transmembrane region" description="Helical" evidence="1">
    <location>
        <begin position="107"/>
        <end position="128"/>
    </location>
</feature>
<evidence type="ECO:0000259" key="2">
    <source>
        <dbReference type="Pfam" id="PF01890"/>
    </source>
</evidence>
<comment type="caution">
    <text evidence="3">The sequence shown here is derived from an EMBL/GenBank/DDBJ whole genome shotgun (WGS) entry which is preliminary data.</text>
</comment>
<keyword evidence="3" id="KW-0489">Methyltransferase</keyword>
<dbReference type="SUPFAM" id="SSF159664">
    <property type="entry name" value="CobE/GbiG C-terminal domain-like"/>
    <property type="match status" value="1"/>
</dbReference>
<dbReference type="PANTHER" id="PTHR37477">
    <property type="entry name" value="COBALT-PRECORRIN-5A HYDROLASE"/>
    <property type="match status" value="1"/>
</dbReference>
<dbReference type="InterPro" id="IPR052553">
    <property type="entry name" value="CbiG_hydrolase"/>
</dbReference>
<dbReference type="PANTHER" id="PTHR37477:SF1">
    <property type="entry name" value="COBALT-PRECORRIN-5A HYDROLASE"/>
    <property type="match status" value="1"/>
</dbReference>
<feature type="domain" description="CobE/GbiG C-terminal" evidence="2">
    <location>
        <begin position="7"/>
        <end position="116"/>
    </location>
</feature>
<dbReference type="Gene3D" id="3.30.420.180">
    <property type="entry name" value="CobE/GbiG C-terminal domain"/>
    <property type="match status" value="1"/>
</dbReference>
<accession>A0ABQ3ZV08</accession>
<keyword evidence="4" id="KW-1185">Reference proteome</keyword>
<reference evidence="3 4" key="1">
    <citation type="submission" date="2021-01" db="EMBL/GenBank/DDBJ databases">
        <title>Whole genome shotgun sequence of Actinoplanes humidus NBRC 14915.</title>
        <authorList>
            <person name="Komaki H."/>
            <person name="Tamura T."/>
        </authorList>
    </citation>
    <scope>NUCLEOTIDE SEQUENCE [LARGE SCALE GENOMIC DNA]</scope>
    <source>
        <strain evidence="3 4">NBRC 14915</strain>
    </source>
</reference>
<keyword evidence="1" id="KW-0472">Membrane</keyword>
<dbReference type="EMBL" id="BOMN01000076">
    <property type="protein sequence ID" value="GIE22430.1"/>
    <property type="molecule type" value="Genomic_DNA"/>
</dbReference>
<evidence type="ECO:0000313" key="4">
    <source>
        <dbReference type="Proteomes" id="UP000603200"/>
    </source>
</evidence>
<sequence>MTPRGRVVLGIGARSGVRDEELDEAAQAAVALTGAEVDAVATVERRGAAVRALATRRGWELLLFSDDELAEMDTPNVVRLTGAPSVAEAAALRGAGPGATLLLTKKAFPSVTVAIAAVVIATTVAIAATG</sequence>
<dbReference type="GO" id="GO:0008168">
    <property type="term" value="F:methyltransferase activity"/>
    <property type="evidence" value="ECO:0007669"/>
    <property type="project" value="UniProtKB-KW"/>
</dbReference>
<protein>
    <submittedName>
        <fullName evidence="3">Precorrin methylase</fullName>
    </submittedName>
</protein>
<keyword evidence="3" id="KW-0808">Transferase</keyword>